<name>A0A2S7IK18_9BACT</name>
<evidence type="ECO:0000313" key="2">
    <source>
        <dbReference type="Proteomes" id="UP000239590"/>
    </source>
</evidence>
<dbReference type="EMBL" id="PTRA01000002">
    <property type="protein sequence ID" value="PQA56942.1"/>
    <property type="molecule type" value="Genomic_DNA"/>
</dbReference>
<organism evidence="1 2">
    <name type="scientific">Siphonobacter curvatus</name>
    <dbReference type="NCBI Taxonomy" id="2094562"/>
    <lineage>
        <taxon>Bacteria</taxon>
        <taxon>Pseudomonadati</taxon>
        <taxon>Bacteroidota</taxon>
        <taxon>Cytophagia</taxon>
        <taxon>Cytophagales</taxon>
        <taxon>Cytophagaceae</taxon>
        <taxon>Siphonobacter</taxon>
    </lineage>
</organism>
<comment type="caution">
    <text evidence="1">The sequence shown here is derived from an EMBL/GenBank/DDBJ whole genome shotgun (WGS) entry which is preliminary data.</text>
</comment>
<dbReference type="AlphaFoldDB" id="A0A2S7IK18"/>
<gene>
    <name evidence="1" type="ORF">C5O19_16550</name>
</gene>
<dbReference type="Gene3D" id="2.40.160.20">
    <property type="match status" value="1"/>
</dbReference>
<accession>A0A2S7IK18</accession>
<dbReference type="SUPFAM" id="SSF56925">
    <property type="entry name" value="OMPA-like"/>
    <property type="match status" value="1"/>
</dbReference>
<evidence type="ECO:0000313" key="1">
    <source>
        <dbReference type="EMBL" id="PQA56942.1"/>
    </source>
</evidence>
<dbReference type="InterPro" id="IPR011250">
    <property type="entry name" value="OMP/PagP_B-barrel"/>
</dbReference>
<sequence>MKLPFGLIHLTPCDLFHQLIKSMKTRQIIYCTLFSLFFLNLSQKSTAQVAFTIHGTGVTSTLDDAKVKPGVGVAAKMYFSPRVALGVSAKYLGLAYDEHQSLGVNLRNKGSIVPLTGMFEYYLTDGFIRPYLGVEAGAYLRTVKVDFQGEQVAKQKDTRFGAAPKAGVALSFGGIGVFAEGSYHLLFGNKDGSTTIGSANNINWQNPNRLWAVNVGLTFGFPRTNQ</sequence>
<dbReference type="OrthoDB" id="945732at2"/>
<keyword evidence="2" id="KW-1185">Reference proteome</keyword>
<protein>
    <submittedName>
        <fullName evidence="1">Uncharacterized protein</fullName>
    </submittedName>
</protein>
<reference evidence="2" key="1">
    <citation type="submission" date="2018-02" db="EMBL/GenBank/DDBJ databases">
        <title>Genome sequencing of Solimonas sp. HR-BB.</title>
        <authorList>
            <person name="Lee Y."/>
            <person name="Jeon C.O."/>
        </authorList>
    </citation>
    <scope>NUCLEOTIDE SEQUENCE [LARGE SCALE GENOMIC DNA]</scope>
    <source>
        <strain evidence="2">HR-U</strain>
    </source>
</reference>
<dbReference type="Proteomes" id="UP000239590">
    <property type="component" value="Unassembled WGS sequence"/>
</dbReference>
<proteinExistence type="predicted"/>